<name>A0ABV9KZZ7_9BACT</name>
<dbReference type="InterPro" id="IPR011990">
    <property type="entry name" value="TPR-like_helical_dom_sf"/>
</dbReference>
<feature type="repeat" description="TPR" evidence="1">
    <location>
        <begin position="72"/>
        <end position="105"/>
    </location>
</feature>
<dbReference type="Proteomes" id="UP001596023">
    <property type="component" value="Unassembled WGS sequence"/>
</dbReference>
<reference evidence="3" key="1">
    <citation type="journal article" date="2019" name="Int. J. Syst. Evol. Microbiol.">
        <title>The Global Catalogue of Microorganisms (GCM) 10K type strain sequencing project: providing services to taxonomists for standard genome sequencing and annotation.</title>
        <authorList>
            <consortium name="The Broad Institute Genomics Platform"/>
            <consortium name="The Broad Institute Genome Sequencing Center for Infectious Disease"/>
            <person name="Wu L."/>
            <person name="Ma J."/>
        </authorList>
    </citation>
    <scope>NUCLEOTIDE SEQUENCE [LARGE SCALE GENOMIC DNA]</scope>
    <source>
        <strain evidence="3">CCUG 66188</strain>
    </source>
</reference>
<gene>
    <name evidence="2" type="ORF">ACFO6W_15735</name>
</gene>
<dbReference type="PROSITE" id="PS50005">
    <property type="entry name" value="TPR"/>
    <property type="match status" value="1"/>
</dbReference>
<evidence type="ECO:0000313" key="2">
    <source>
        <dbReference type="EMBL" id="MFC4675151.1"/>
    </source>
</evidence>
<dbReference type="SUPFAM" id="SSF48452">
    <property type="entry name" value="TPR-like"/>
    <property type="match status" value="1"/>
</dbReference>
<comment type="caution">
    <text evidence="2">The sequence shown here is derived from an EMBL/GenBank/DDBJ whole genome shotgun (WGS) entry which is preliminary data.</text>
</comment>
<dbReference type="RefSeq" id="WP_379998115.1">
    <property type="nucleotide sequence ID" value="NZ_JBHSGN010000093.1"/>
</dbReference>
<evidence type="ECO:0000256" key="1">
    <source>
        <dbReference type="PROSITE-ProRule" id="PRU00339"/>
    </source>
</evidence>
<keyword evidence="1" id="KW-0802">TPR repeat</keyword>
<evidence type="ECO:0000313" key="3">
    <source>
        <dbReference type="Proteomes" id="UP001596023"/>
    </source>
</evidence>
<keyword evidence="3" id="KW-1185">Reference proteome</keyword>
<dbReference type="Gene3D" id="1.25.40.10">
    <property type="entry name" value="Tetratricopeptide repeat domain"/>
    <property type="match status" value="1"/>
</dbReference>
<dbReference type="InterPro" id="IPR019734">
    <property type="entry name" value="TPR_rpt"/>
</dbReference>
<dbReference type="EMBL" id="JBHSGN010000093">
    <property type="protein sequence ID" value="MFC4675151.1"/>
    <property type="molecule type" value="Genomic_DNA"/>
</dbReference>
<proteinExistence type="predicted"/>
<organism evidence="2 3">
    <name type="scientific">Dysgonomonas termitidis</name>
    <dbReference type="NCBI Taxonomy" id="1516126"/>
    <lineage>
        <taxon>Bacteria</taxon>
        <taxon>Pseudomonadati</taxon>
        <taxon>Bacteroidota</taxon>
        <taxon>Bacteroidia</taxon>
        <taxon>Bacteroidales</taxon>
        <taxon>Dysgonomonadaceae</taxon>
        <taxon>Dysgonomonas</taxon>
    </lineage>
</organism>
<accession>A0ABV9KZZ7</accession>
<sequence length="209" mass="25068">MSDWYRKTTWTREDEEDFFQRLGRAREYNRAQYLRIQAITFIETQQENLLKVAEMLLNKILKDYPENKLDRGLSFYALGDIYKFHKHFTKAIDYYKQALDFEKIFPNVITKAYLNYSELIIKTGQINLYNTVENILKSKLSDLAFPIEKYKVYSFLSIINKQNENLEQAKKYAILAEQSANEKTSGFRYHKYLGVVEERDNWLDQFIDN</sequence>
<protein>
    <recommendedName>
        <fullName evidence="4">Tetratricopeptide repeat protein</fullName>
    </recommendedName>
</protein>
<evidence type="ECO:0008006" key="4">
    <source>
        <dbReference type="Google" id="ProtNLM"/>
    </source>
</evidence>